<accession>A0A917AGA9</accession>
<keyword evidence="5" id="KW-1185">Reference proteome</keyword>
<dbReference type="NCBIfam" id="TIGR02098">
    <property type="entry name" value="MJ0042_CXXC"/>
    <property type="match status" value="1"/>
</dbReference>
<reference evidence="4" key="1">
    <citation type="journal article" date="2014" name="Int. J. Syst. Evol. Microbiol.">
        <title>Complete genome sequence of Corynebacterium casei LMG S-19264T (=DSM 44701T), isolated from a smear-ripened cheese.</title>
        <authorList>
            <consortium name="US DOE Joint Genome Institute (JGI-PGF)"/>
            <person name="Walter F."/>
            <person name="Albersmeier A."/>
            <person name="Kalinowski J."/>
            <person name="Ruckert C."/>
        </authorList>
    </citation>
    <scope>NUCLEOTIDE SEQUENCE</scope>
    <source>
        <strain evidence="4">CGMCC 1.16012</strain>
    </source>
</reference>
<dbReference type="OrthoDB" id="7159357at2"/>
<keyword evidence="2" id="KW-1133">Transmembrane helix</keyword>
<name>A0A917AGA9_9RHOB</name>
<protein>
    <recommendedName>
        <fullName evidence="3">Zinc finger/thioredoxin putative domain-containing protein</fullName>
    </recommendedName>
</protein>
<evidence type="ECO:0000313" key="4">
    <source>
        <dbReference type="EMBL" id="GGE51492.1"/>
    </source>
</evidence>
<evidence type="ECO:0000313" key="5">
    <source>
        <dbReference type="Proteomes" id="UP000606730"/>
    </source>
</evidence>
<keyword evidence="2" id="KW-0812">Transmembrane</keyword>
<organism evidence="4 5">
    <name type="scientific">Actibacterium pelagium</name>
    <dbReference type="NCBI Taxonomy" id="2029103"/>
    <lineage>
        <taxon>Bacteria</taxon>
        <taxon>Pseudomonadati</taxon>
        <taxon>Pseudomonadota</taxon>
        <taxon>Alphaproteobacteria</taxon>
        <taxon>Rhodobacterales</taxon>
        <taxon>Roseobacteraceae</taxon>
        <taxon>Actibacterium</taxon>
    </lineage>
</organism>
<evidence type="ECO:0000256" key="2">
    <source>
        <dbReference type="SAM" id="Phobius"/>
    </source>
</evidence>
<comment type="caution">
    <text evidence="4">The sequence shown here is derived from an EMBL/GenBank/DDBJ whole genome shotgun (WGS) entry which is preliminary data.</text>
</comment>
<reference evidence="4" key="2">
    <citation type="submission" date="2020-09" db="EMBL/GenBank/DDBJ databases">
        <authorList>
            <person name="Sun Q."/>
            <person name="Zhou Y."/>
        </authorList>
    </citation>
    <scope>NUCLEOTIDE SEQUENCE</scope>
    <source>
        <strain evidence="4">CGMCC 1.16012</strain>
    </source>
</reference>
<evidence type="ECO:0000259" key="3">
    <source>
        <dbReference type="Pfam" id="PF13717"/>
    </source>
</evidence>
<proteinExistence type="predicted"/>
<feature type="compositionally biased region" description="Low complexity" evidence="1">
    <location>
        <begin position="135"/>
        <end position="144"/>
    </location>
</feature>
<dbReference type="AlphaFoldDB" id="A0A917AGA9"/>
<feature type="transmembrane region" description="Helical" evidence="2">
    <location>
        <begin position="194"/>
        <end position="218"/>
    </location>
</feature>
<dbReference type="Proteomes" id="UP000606730">
    <property type="component" value="Unassembled WGS sequence"/>
</dbReference>
<dbReference type="InterPro" id="IPR011723">
    <property type="entry name" value="Znf/thioredoxin_put"/>
</dbReference>
<keyword evidence="2" id="KW-0472">Membrane</keyword>
<dbReference type="Pfam" id="PF13717">
    <property type="entry name" value="Zn_ribbon_4"/>
    <property type="match status" value="1"/>
</dbReference>
<gene>
    <name evidence="4" type="ORF">GCM10011517_19010</name>
</gene>
<feature type="region of interest" description="Disordered" evidence="1">
    <location>
        <begin position="38"/>
        <end position="159"/>
    </location>
</feature>
<feature type="compositionally biased region" description="Pro residues" evidence="1">
    <location>
        <begin position="43"/>
        <end position="53"/>
    </location>
</feature>
<feature type="compositionally biased region" description="Basic and acidic residues" evidence="1">
    <location>
        <begin position="147"/>
        <end position="159"/>
    </location>
</feature>
<feature type="domain" description="Zinc finger/thioredoxin putative" evidence="3">
    <location>
        <begin position="1"/>
        <end position="36"/>
    </location>
</feature>
<sequence>MRLTCPNCQAQYEVGEDAIPETGRDVQCSNCKTTWFQERPAPVAQPTPAPIPDRPISEPVVAEDRKPKGGSVEDSILGILREEAEREQRARAEDREAASSAVSKLSEGLQAPNPDSERDGPSGPDLGERPKPDTTTETVDNTATSEDADRLRDGGLTDEVRISQTLKEVTANLPNEDGGAGDAAKGGSGFSRGFAMVIVLFGLGMVCYTFASTIVSYVPQAEPYLQQYIVFVDEMRLKLDEMIINLVAMIEAKTGS</sequence>
<dbReference type="RefSeq" id="WP_095594915.1">
    <property type="nucleotide sequence ID" value="NZ_BMKN01000002.1"/>
</dbReference>
<evidence type="ECO:0000256" key="1">
    <source>
        <dbReference type="SAM" id="MobiDB-lite"/>
    </source>
</evidence>
<dbReference type="EMBL" id="BMKN01000002">
    <property type="protein sequence ID" value="GGE51492.1"/>
    <property type="molecule type" value="Genomic_DNA"/>
</dbReference>
<feature type="compositionally biased region" description="Basic and acidic residues" evidence="1">
    <location>
        <begin position="80"/>
        <end position="97"/>
    </location>
</feature>
<feature type="compositionally biased region" description="Basic and acidic residues" evidence="1">
    <location>
        <begin position="115"/>
        <end position="134"/>
    </location>
</feature>